<accession>A0AAF0UH40</accession>
<dbReference type="Gene3D" id="3.10.10.10">
    <property type="entry name" value="HIV Type 1 Reverse Transcriptase, subunit A, domain 1"/>
    <property type="match status" value="1"/>
</dbReference>
<keyword evidence="2" id="KW-1185">Reference proteome</keyword>
<dbReference type="PANTHER" id="PTHR15503:SF45">
    <property type="entry name" value="RNA-DIRECTED DNA POLYMERASE HOMOLOG"/>
    <property type="match status" value="1"/>
</dbReference>
<sequence>MISKGCIYHIVRVMDVESKVSYFELVPVISEYLDVFPDDFPDIPLEREIDFGINLLPDTQPISIPPYIIAPVELKELKEQLKDLLDKGFIQSSISP</sequence>
<dbReference type="InterPro" id="IPR043502">
    <property type="entry name" value="DNA/RNA_pol_sf"/>
</dbReference>
<reference evidence="1" key="1">
    <citation type="submission" date="2023-08" db="EMBL/GenBank/DDBJ databases">
        <title>A de novo genome assembly of Solanum verrucosum Schlechtendal, a Mexican diploid species geographically isolated from the other diploid A-genome species in potato relatives.</title>
        <authorList>
            <person name="Hosaka K."/>
        </authorList>
    </citation>
    <scope>NUCLEOTIDE SEQUENCE</scope>
    <source>
        <tissue evidence="1">Young leaves</tissue>
    </source>
</reference>
<proteinExistence type="predicted"/>
<gene>
    <name evidence="1" type="ORF">MTR67_038901</name>
</gene>
<name>A0AAF0UH40_SOLVR</name>
<dbReference type="AlphaFoldDB" id="A0AAF0UH40"/>
<dbReference type="PANTHER" id="PTHR15503">
    <property type="entry name" value="LDOC1 RELATED"/>
    <property type="match status" value="1"/>
</dbReference>
<evidence type="ECO:0000313" key="2">
    <source>
        <dbReference type="Proteomes" id="UP001234989"/>
    </source>
</evidence>
<dbReference type="SUPFAM" id="SSF56672">
    <property type="entry name" value="DNA/RNA polymerases"/>
    <property type="match status" value="1"/>
</dbReference>
<organism evidence="1 2">
    <name type="scientific">Solanum verrucosum</name>
    <dbReference type="NCBI Taxonomy" id="315347"/>
    <lineage>
        <taxon>Eukaryota</taxon>
        <taxon>Viridiplantae</taxon>
        <taxon>Streptophyta</taxon>
        <taxon>Embryophyta</taxon>
        <taxon>Tracheophyta</taxon>
        <taxon>Spermatophyta</taxon>
        <taxon>Magnoliopsida</taxon>
        <taxon>eudicotyledons</taxon>
        <taxon>Gunneridae</taxon>
        <taxon>Pentapetalae</taxon>
        <taxon>asterids</taxon>
        <taxon>lamiids</taxon>
        <taxon>Solanales</taxon>
        <taxon>Solanaceae</taxon>
        <taxon>Solanoideae</taxon>
        <taxon>Solaneae</taxon>
        <taxon>Solanum</taxon>
    </lineage>
</organism>
<dbReference type="Proteomes" id="UP001234989">
    <property type="component" value="Chromosome 9"/>
</dbReference>
<dbReference type="InterPro" id="IPR032567">
    <property type="entry name" value="RTL1-rel"/>
</dbReference>
<dbReference type="EMBL" id="CP133620">
    <property type="protein sequence ID" value="WMV45516.1"/>
    <property type="molecule type" value="Genomic_DNA"/>
</dbReference>
<evidence type="ECO:0000313" key="1">
    <source>
        <dbReference type="EMBL" id="WMV45516.1"/>
    </source>
</evidence>
<protein>
    <submittedName>
        <fullName evidence="1">Uncharacterized protein</fullName>
    </submittedName>
</protein>